<evidence type="ECO:0000256" key="5">
    <source>
        <dbReference type="ARBA" id="ARBA00022801"/>
    </source>
</evidence>
<dbReference type="Proteomes" id="UP000198211">
    <property type="component" value="Unassembled WGS sequence"/>
</dbReference>
<dbReference type="InterPro" id="IPR043502">
    <property type="entry name" value="DNA/RNA_pol_sf"/>
</dbReference>
<sequence length="643" mass="72040">MSFITTDTVWTPDRGFVGVDAFSVALVSIMTLNGCRNYLYQRQQRACNNFSVLLDGRGIHCRRTKNLAAGVVLDWPAQDEDHFQSTKALLSSSQLLHFPKATATVEPFTDASDLGWGLVVTYVETWHHELLICKNSIFDNTERHWSIIEGKPYPIIWDARQLDYLLARPSEFLMFCDHKNLITVFSPTHEVKRHVRTKLQRWVLSLTELEYCIKHIDGTANVWGDLLLRWGLLSLDEEGVHVKCKLVTRNQRRLGVATDRQLDELRPRQGDFIFSNLDDVKHAQQQHKQTASASTTTDDHGVLVVNGLIWIPDAAKELRQRILIVADSGGQGHRGLDPVLAIIKELFSVGTGVPEPPRNLMIDFLGSGVIDVCTAFGWLSTGEREFGIGQGSILSILHISCYMDCLQARLAECADLIKIQHHQTGGRRVSLGSTLFVDDQLDITSTEQGAQERAEITTMFTGKTGTGGVFGASGGNELFQAVSLNDGMGIPRQVQVVSPSEGFKRLGIYQGGDDLWEAAVSPVWHQVLEEAERIQCQLRTLQQFRYVVNSVWVPRIRYRMILGGAYRSSGLFDTFIRQVSRSVLRLAHPSPTSIYYDQSNGVGLLICEPGVNVHRYQEALRILNTPELPVHHALVESLEAYQV</sequence>
<evidence type="ECO:0000313" key="8">
    <source>
        <dbReference type="EMBL" id="OWZ14978.1"/>
    </source>
</evidence>
<evidence type="ECO:0000259" key="7">
    <source>
        <dbReference type="Pfam" id="PF17917"/>
    </source>
</evidence>
<evidence type="ECO:0000256" key="3">
    <source>
        <dbReference type="ARBA" id="ARBA00022722"/>
    </source>
</evidence>
<proteinExistence type="predicted"/>
<dbReference type="SUPFAM" id="SSF56672">
    <property type="entry name" value="DNA/RNA polymerases"/>
    <property type="match status" value="1"/>
</dbReference>
<dbReference type="OrthoDB" id="6114580at2759"/>
<feature type="domain" description="Reverse transcriptase RNase H-like" evidence="7">
    <location>
        <begin position="108"/>
        <end position="208"/>
    </location>
</feature>
<dbReference type="GO" id="GO:0004519">
    <property type="term" value="F:endonuclease activity"/>
    <property type="evidence" value="ECO:0007669"/>
    <property type="project" value="UniProtKB-KW"/>
</dbReference>
<reference evidence="9" key="1">
    <citation type="submission" date="2017-03" db="EMBL/GenBank/DDBJ databases">
        <title>Phytopthora megakarya and P. palmivora, two closely related causual agents of cacao black pod achieved similar genome size and gene model numbers by different mechanisms.</title>
        <authorList>
            <person name="Ali S."/>
            <person name="Shao J."/>
            <person name="Larry D.J."/>
            <person name="Kronmiller B."/>
            <person name="Shen D."/>
            <person name="Strem M.D."/>
            <person name="Melnick R.L."/>
            <person name="Guiltinan M.J."/>
            <person name="Tyler B.M."/>
            <person name="Meinhardt L.W."/>
            <person name="Bailey B.A."/>
        </authorList>
    </citation>
    <scope>NUCLEOTIDE SEQUENCE [LARGE SCALE GENOMIC DNA]</scope>
    <source>
        <strain evidence="9">zdho120</strain>
    </source>
</reference>
<protein>
    <recommendedName>
        <fullName evidence="7">Reverse transcriptase RNase H-like domain-containing protein</fullName>
    </recommendedName>
</protein>
<keyword evidence="1" id="KW-0808">Transferase</keyword>
<keyword evidence="4" id="KW-0255">Endonuclease</keyword>
<gene>
    <name evidence="8" type="ORF">PHMEG_00011461</name>
</gene>
<keyword evidence="6" id="KW-0695">RNA-directed DNA polymerase</keyword>
<evidence type="ECO:0000256" key="1">
    <source>
        <dbReference type="ARBA" id="ARBA00022679"/>
    </source>
</evidence>
<dbReference type="InterPro" id="IPR041373">
    <property type="entry name" value="RT_RNaseH"/>
</dbReference>
<accession>A0A225WCK7</accession>
<dbReference type="GO" id="GO:0016787">
    <property type="term" value="F:hydrolase activity"/>
    <property type="evidence" value="ECO:0007669"/>
    <property type="project" value="UniProtKB-KW"/>
</dbReference>
<keyword evidence="3" id="KW-0540">Nuclease</keyword>
<evidence type="ECO:0000256" key="2">
    <source>
        <dbReference type="ARBA" id="ARBA00022695"/>
    </source>
</evidence>
<evidence type="ECO:0000256" key="6">
    <source>
        <dbReference type="ARBA" id="ARBA00022918"/>
    </source>
</evidence>
<organism evidence="8 9">
    <name type="scientific">Phytophthora megakarya</name>
    <dbReference type="NCBI Taxonomy" id="4795"/>
    <lineage>
        <taxon>Eukaryota</taxon>
        <taxon>Sar</taxon>
        <taxon>Stramenopiles</taxon>
        <taxon>Oomycota</taxon>
        <taxon>Peronosporomycetes</taxon>
        <taxon>Peronosporales</taxon>
        <taxon>Peronosporaceae</taxon>
        <taxon>Phytophthora</taxon>
    </lineage>
</organism>
<dbReference type="PANTHER" id="PTHR34072:SF56">
    <property type="entry name" value="REVERSE TRANSCRIPTASE_RETROTRANSPOSON-DERIVED PROTEIN RNASE H-LIKE DOMAIN-CONTAINING PROTEIN"/>
    <property type="match status" value="1"/>
</dbReference>
<dbReference type="EMBL" id="NBNE01001220">
    <property type="protein sequence ID" value="OWZ14978.1"/>
    <property type="molecule type" value="Genomic_DNA"/>
</dbReference>
<comment type="caution">
    <text evidence="8">The sequence shown here is derived from an EMBL/GenBank/DDBJ whole genome shotgun (WGS) entry which is preliminary data.</text>
</comment>
<keyword evidence="9" id="KW-1185">Reference proteome</keyword>
<dbReference type="AlphaFoldDB" id="A0A225WCK7"/>
<dbReference type="GO" id="GO:0003964">
    <property type="term" value="F:RNA-directed DNA polymerase activity"/>
    <property type="evidence" value="ECO:0007669"/>
    <property type="project" value="UniProtKB-KW"/>
</dbReference>
<dbReference type="PANTHER" id="PTHR34072">
    <property type="entry name" value="ENZYMATIC POLYPROTEIN-RELATED"/>
    <property type="match status" value="1"/>
</dbReference>
<evidence type="ECO:0000313" key="9">
    <source>
        <dbReference type="Proteomes" id="UP000198211"/>
    </source>
</evidence>
<name>A0A225WCK7_9STRA</name>
<dbReference type="Pfam" id="PF17917">
    <property type="entry name" value="RT_RNaseH"/>
    <property type="match status" value="1"/>
</dbReference>
<keyword evidence="5" id="KW-0378">Hydrolase</keyword>
<keyword evidence="2" id="KW-0548">Nucleotidyltransferase</keyword>
<evidence type="ECO:0000256" key="4">
    <source>
        <dbReference type="ARBA" id="ARBA00022759"/>
    </source>
</evidence>